<evidence type="ECO:0000256" key="1">
    <source>
        <dbReference type="SAM" id="MobiDB-lite"/>
    </source>
</evidence>
<dbReference type="EMBL" id="JAYMRP010000017">
    <property type="protein sequence ID" value="MFB8775127.1"/>
    <property type="molecule type" value="Genomic_DNA"/>
</dbReference>
<accession>A0ABV5EE74</accession>
<sequence>MINQIRHPRINRIHHPRTAPAATDPAGYALALEVAHELHAPRTRAPELAPAAHRGRPTRRRTPARA</sequence>
<dbReference type="RefSeq" id="WP_376733767.1">
    <property type="nucleotide sequence ID" value="NZ_JAYMRP010000017.1"/>
</dbReference>
<evidence type="ECO:0000313" key="2">
    <source>
        <dbReference type="EMBL" id="MFB8775127.1"/>
    </source>
</evidence>
<keyword evidence="3" id="KW-1185">Reference proteome</keyword>
<proteinExistence type="predicted"/>
<evidence type="ECO:0000313" key="3">
    <source>
        <dbReference type="Proteomes" id="UP001585080"/>
    </source>
</evidence>
<feature type="region of interest" description="Disordered" evidence="1">
    <location>
        <begin position="1"/>
        <end position="22"/>
    </location>
</feature>
<dbReference type="Proteomes" id="UP001585080">
    <property type="component" value="Unassembled WGS sequence"/>
</dbReference>
<comment type="caution">
    <text evidence="2">The sequence shown here is derived from an EMBL/GenBank/DDBJ whole genome shotgun (WGS) entry which is preliminary data.</text>
</comment>
<gene>
    <name evidence="2" type="ORF">VSS16_20730</name>
</gene>
<feature type="compositionally biased region" description="Basic residues" evidence="1">
    <location>
        <begin position="53"/>
        <end position="66"/>
    </location>
</feature>
<reference evidence="2 3" key="1">
    <citation type="submission" date="2024-01" db="EMBL/GenBank/DDBJ databases">
        <title>Genome mining of biosynthetic gene clusters to explore secondary metabolites of Streptomyces sp.</title>
        <authorList>
            <person name="Baig A."/>
            <person name="Ajitkumar Shintre N."/>
            <person name="Kumar H."/>
            <person name="Anbarasu A."/>
            <person name="Ramaiah S."/>
        </authorList>
    </citation>
    <scope>NUCLEOTIDE SEQUENCE [LARGE SCALE GENOMIC DNA]</scope>
    <source>
        <strain evidence="2 3">A57</strain>
    </source>
</reference>
<name>A0ABV5EE74_9ACTN</name>
<organism evidence="2 3">
    <name type="scientific">Streptomyces broussonetiae</name>
    <dbReference type="NCBI Taxonomy" id="2686304"/>
    <lineage>
        <taxon>Bacteria</taxon>
        <taxon>Bacillati</taxon>
        <taxon>Actinomycetota</taxon>
        <taxon>Actinomycetes</taxon>
        <taxon>Kitasatosporales</taxon>
        <taxon>Streptomycetaceae</taxon>
        <taxon>Streptomyces</taxon>
    </lineage>
</organism>
<feature type="region of interest" description="Disordered" evidence="1">
    <location>
        <begin position="40"/>
        <end position="66"/>
    </location>
</feature>
<protein>
    <submittedName>
        <fullName evidence="2">Uncharacterized protein</fullName>
    </submittedName>
</protein>
<feature type="compositionally biased region" description="Basic residues" evidence="1">
    <location>
        <begin position="1"/>
        <end position="17"/>
    </location>
</feature>